<dbReference type="Proteomes" id="UP000886653">
    <property type="component" value="Unassembled WGS sequence"/>
</dbReference>
<dbReference type="InterPro" id="IPR032567">
    <property type="entry name" value="RTL1-rel"/>
</dbReference>
<dbReference type="InterPro" id="IPR043502">
    <property type="entry name" value="DNA/RNA_pol_sf"/>
</dbReference>
<reference evidence="1" key="1">
    <citation type="submission" date="2013-11" db="EMBL/GenBank/DDBJ databases">
        <title>Genome sequence of the fusiform rust pathogen reveals effectors for host alternation and coevolution with pine.</title>
        <authorList>
            <consortium name="DOE Joint Genome Institute"/>
            <person name="Smith K."/>
            <person name="Pendleton A."/>
            <person name="Kubisiak T."/>
            <person name="Anderson C."/>
            <person name="Salamov A."/>
            <person name="Aerts A."/>
            <person name="Riley R."/>
            <person name="Clum A."/>
            <person name="Lindquist E."/>
            <person name="Ence D."/>
            <person name="Campbell M."/>
            <person name="Kronenberg Z."/>
            <person name="Feau N."/>
            <person name="Dhillon B."/>
            <person name="Hamelin R."/>
            <person name="Burleigh J."/>
            <person name="Smith J."/>
            <person name="Yandell M."/>
            <person name="Nelson C."/>
            <person name="Grigoriev I."/>
            <person name="Davis J."/>
        </authorList>
    </citation>
    <scope>NUCLEOTIDE SEQUENCE</scope>
    <source>
        <strain evidence="1">G11</strain>
    </source>
</reference>
<keyword evidence="2" id="KW-1185">Reference proteome</keyword>
<proteinExistence type="predicted"/>
<evidence type="ECO:0000313" key="1">
    <source>
        <dbReference type="EMBL" id="KAG0143910.1"/>
    </source>
</evidence>
<name>A0A9P6NC19_9BASI</name>
<sequence length="607" mass="67299">MTSILLQLSSHIEEIVDAHLAAIDSLSPRFEHLIDNRITNLGGEIVDNQIAAIDSLFPHFETLINSQITHTIDTRIEARVDARVDAQVDARLTSRVAQAVDARVSSQLESHLQAHDESSVKDLLPVSIHKLEPPVPHLFFAGQHAHLLTFVHAIKDALNRDPFKAPGLPYVLLIFNTIDEFMDALILEFKDRFVAKNALKDLQALKQHDKKIGEFNSLFISLSSLLSELPESVLIDYYENALNPKVLDQALARADWATTSTLQHRQDIAVLASEQLEAHQGQHQSHPMIHSYPATPQAPLVHVRQDPNAMEIALSYPPANYMPHYLPAPSIPPLPFPGHFQPGLHTAHDAIPPSSSSTVQTLAISSTFLEYRDLNQPTYYDLPGLTYDTDNAKEISEISSITFSNHLDSNIHLILNVTLYAGPCSIKVRALVDPGSEGNFIDNTFATTHKLSLEPRPFPLVWMPWLKSHHGWVGGAGPSLRLEDSSELTIPGKGTYPSVASSSIDPPLDLSFLPKDFHEFADVFNPQNTSKLPPLRPGYDMEINLKSNCIPPTSNSYLLSQDEEAELKAYLEVQLAKGFIRKSSSPIGSPIFFVKSEGKANRPCVDY</sequence>
<dbReference type="PANTHER" id="PTHR15503">
    <property type="entry name" value="LDOC1 RELATED"/>
    <property type="match status" value="1"/>
</dbReference>
<dbReference type="PANTHER" id="PTHR15503:SF22">
    <property type="entry name" value="TRANSPOSON TY3-I GAG POLYPROTEIN"/>
    <property type="match status" value="1"/>
</dbReference>
<evidence type="ECO:0000313" key="2">
    <source>
        <dbReference type="Proteomes" id="UP000886653"/>
    </source>
</evidence>
<dbReference type="SUPFAM" id="SSF56672">
    <property type="entry name" value="DNA/RNA polymerases"/>
    <property type="match status" value="1"/>
</dbReference>
<organism evidence="1 2">
    <name type="scientific">Cronartium quercuum f. sp. fusiforme G11</name>
    <dbReference type="NCBI Taxonomy" id="708437"/>
    <lineage>
        <taxon>Eukaryota</taxon>
        <taxon>Fungi</taxon>
        <taxon>Dikarya</taxon>
        <taxon>Basidiomycota</taxon>
        <taxon>Pucciniomycotina</taxon>
        <taxon>Pucciniomycetes</taxon>
        <taxon>Pucciniales</taxon>
        <taxon>Coleosporiaceae</taxon>
        <taxon>Cronartium</taxon>
    </lineage>
</organism>
<accession>A0A9P6NC19</accession>
<comment type="caution">
    <text evidence="1">The sequence shown here is derived from an EMBL/GenBank/DDBJ whole genome shotgun (WGS) entry which is preliminary data.</text>
</comment>
<dbReference type="OrthoDB" id="2677031at2759"/>
<dbReference type="CDD" id="cd00303">
    <property type="entry name" value="retropepsin_like"/>
    <property type="match status" value="1"/>
</dbReference>
<gene>
    <name evidence="1" type="ORF">CROQUDRAFT_95672</name>
</gene>
<dbReference type="AlphaFoldDB" id="A0A9P6NC19"/>
<dbReference type="EMBL" id="MU167307">
    <property type="protein sequence ID" value="KAG0143910.1"/>
    <property type="molecule type" value="Genomic_DNA"/>
</dbReference>
<dbReference type="Gene3D" id="3.10.10.10">
    <property type="entry name" value="HIV Type 1 Reverse Transcriptase, subunit A, domain 1"/>
    <property type="match status" value="1"/>
</dbReference>
<protein>
    <submittedName>
        <fullName evidence="1">Uncharacterized protein</fullName>
    </submittedName>
</protein>